<comment type="caution">
    <text evidence="2">The sequence shown here is derived from an EMBL/GenBank/DDBJ whole genome shotgun (WGS) entry which is preliminary data.</text>
</comment>
<dbReference type="Proteomes" id="UP000645610">
    <property type="component" value="Unassembled WGS sequence"/>
</dbReference>
<sequence>MNTQPQARPSATLASGSQSAAGTPEEQQARAQAKLAKKERKHARLRFFFGWCEGCQAFGSAF</sequence>
<dbReference type="EMBL" id="JADQDP010000007">
    <property type="protein sequence ID" value="MBF9144287.1"/>
    <property type="molecule type" value="Genomic_DNA"/>
</dbReference>
<protein>
    <submittedName>
        <fullName evidence="2">Uncharacterized protein</fullName>
    </submittedName>
</protein>
<accession>A0A931BL36</accession>
<evidence type="ECO:0000256" key="1">
    <source>
        <dbReference type="SAM" id="MobiDB-lite"/>
    </source>
</evidence>
<organism evidence="2 3">
    <name type="scientific">Hymenobacter properus</name>
    <dbReference type="NCBI Taxonomy" id="2791026"/>
    <lineage>
        <taxon>Bacteria</taxon>
        <taxon>Pseudomonadati</taxon>
        <taxon>Bacteroidota</taxon>
        <taxon>Cytophagia</taxon>
        <taxon>Cytophagales</taxon>
        <taxon>Hymenobacteraceae</taxon>
        <taxon>Hymenobacter</taxon>
    </lineage>
</organism>
<feature type="compositionally biased region" description="Polar residues" evidence="1">
    <location>
        <begin position="1"/>
        <end position="21"/>
    </location>
</feature>
<evidence type="ECO:0000313" key="3">
    <source>
        <dbReference type="Proteomes" id="UP000645610"/>
    </source>
</evidence>
<feature type="region of interest" description="Disordered" evidence="1">
    <location>
        <begin position="1"/>
        <end position="35"/>
    </location>
</feature>
<feature type="compositionally biased region" description="Low complexity" evidence="1">
    <location>
        <begin position="25"/>
        <end position="34"/>
    </location>
</feature>
<gene>
    <name evidence="2" type="ORF">I2I01_21775</name>
</gene>
<keyword evidence="3" id="KW-1185">Reference proteome</keyword>
<reference evidence="2 3" key="1">
    <citation type="submission" date="2020-11" db="EMBL/GenBank/DDBJ databases">
        <authorList>
            <person name="Kim M.K."/>
        </authorList>
    </citation>
    <scope>NUCLEOTIDE SEQUENCE [LARGE SCALE GENOMIC DNA]</scope>
    <source>
        <strain evidence="2 3">BT439</strain>
    </source>
</reference>
<dbReference type="AlphaFoldDB" id="A0A931BL36"/>
<name>A0A931BL36_9BACT</name>
<proteinExistence type="predicted"/>
<evidence type="ECO:0000313" key="2">
    <source>
        <dbReference type="EMBL" id="MBF9144287.1"/>
    </source>
</evidence>
<dbReference type="RefSeq" id="WP_196288638.1">
    <property type="nucleotide sequence ID" value="NZ_JADQDP010000007.1"/>
</dbReference>